<keyword evidence="7 18" id="KW-0406">Ion transport</keyword>
<dbReference type="InterPro" id="IPR036719">
    <property type="entry name" value="Neuro-gated_channel_TM_sf"/>
</dbReference>
<feature type="domain" description="Neurotransmitter-gated ion-channel ligand-binding" evidence="19">
    <location>
        <begin position="26"/>
        <end position="235"/>
    </location>
</feature>
<dbReference type="PANTHER" id="PTHR18945">
    <property type="entry name" value="NEUROTRANSMITTER GATED ION CHANNEL"/>
    <property type="match status" value="1"/>
</dbReference>
<dbReference type="NCBIfam" id="TIGR00860">
    <property type="entry name" value="LIC"/>
    <property type="match status" value="1"/>
</dbReference>
<name>A0AAN7Q3J2_9COLE</name>
<evidence type="ECO:0008006" key="23">
    <source>
        <dbReference type="Google" id="ProtNLM"/>
    </source>
</evidence>
<evidence type="ECO:0000256" key="8">
    <source>
        <dbReference type="ARBA" id="ARBA00023136"/>
    </source>
</evidence>
<comment type="similarity">
    <text evidence="17">Belongs to the ligand-gated ion channel (TC 1.A.9) family. Glutamate-gated chloride channel (TC 1.A.9.4) subfamily.</text>
</comment>
<evidence type="ECO:0000256" key="13">
    <source>
        <dbReference type="ARBA" id="ARBA00023257"/>
    </source>
</evidence>
<evidence type="ECO:0000256" key="18">
    <source>
        <dbReference type="RuleBase" id="RU000687"/>
    </source>
</evidence>
<dbReference type="Gene3D" id="2.70.170.10">
    <property type="entry name" value="Neurotransmitter-gated ion-channel ligand-binding domain"/>
    <property type="match status" value="1"/>
</dbReference>
<comment type="subcellular location">
    <subcellularLocation>
        <location evidence="16">Postsynaptic cell membrane</location>
        <topology evidence="16">Multi-pass membrane protein</topology>
    </subcellularLocation>
</comment>
<evidence type="ECO:0000313" key="22">
    <source>
        <dbReference type="Proteomes" id="UP001353858"/>
    </source>
</evidence>
<dbReference type="InterPro" id="IPR006028">
    <property type="entry name" value="GABAA/Glycine_rcpt"/>
</dbReference>
<evidence type="ECO:0000256" key="16">
    <source>
        <dbReference type="ARBA" id="ARBA00034104"/>
    </source>
</evidence>
<dbReference type="PRINTS" id="PR00252">
    <property type="entry name" value="NRIONCHANNEL"/>
</dbReference>
<dbReference type="Pfam" id="PF02932">
    <property type="entry name" value="Neur_chan_memb"/>
    <property type="match status" value="1"/>
</dbReference>
<dbReference type="Proteomes" id="UP001353858">
    <property type="component" value="Unassembled WGS sequence"/>
</dbReference>
<evidence type="ECO:0000256" key="11">
    <source>
        <dbReference type="ARBA" id="ARBA00023173"/>
    </source>
</evidence>
<dbReference type="GO" id="GO:0034707">
    <property type="term" value="C:chloride channel complex"/>
    <property type="evidence" value="ECO:0007669"/>
    <property type="project" value="UniProtKB-KW"/>
</dbReference>
<dbReference type="Gene3D" id="1.20.58.390">
    <property type="entry name" value="Neurotransmitter-gated ion-channel transmembrane domain"/>
    <property type="match status" value="1"/>
</dbReference>
<protein>
    <recommendedName>
        <fullName evidence="23">Glutamate-gated chloride channel</fullName>
    </recommendedName>
</protein>
<keyword evidence="22" id="KW-1185">Reference proteome</keyword>
<dbReference type="InterPro" id="IPR038050">
    <property type="entry name" value="Neuro_actylchol_rec"/>
</dbReference>
<dbReference type="InterPro" id="IPR018000">
    <property type="entry name" value="Neurotransmitter_ion_chnl_CS"/>
</dbReference>
<dbReference type="FunFam" id="2.70.170.10:FF:000022">
    <property type="entry name" value="glutamate-gated chloride channel isoform X1"/>
    <property type="match status" value="1"/>
</dbReference>
<dbReference type="InterPro" id="IPR036734">
    <property type="entry name" value="Neur_chan_lig-bd_sf"/>
</dbReference>
<gene>
    <name evidence="21" type="ORF">RN001_010761</name>
</gene>
<dbReference type="CDD" id="cd19049">
    <property type="entry name" value="LGIC_TM_anion"/>
    <property type="match status" value="1"/>
</dbReference>
<feature type="domain" description="Neurotransmitter-gated ion-channel transmembrane" evidence="20">
    <location>
        <begin position="243"/>
        <end position="328"/>
    </location>
</feature>
<keyword evidence="11" id="KW-0869">Chloride channel</keyword>
<dbReference type="Pfam" id="PF02931">
    <property type="entry name" value="Neur_chan_LBD"/>
    <property type="match status" value="1"/>
</dbReference>
<feature type="transmembrane region" description="Helical" evidence="18">
    <location>
        <begin position="270"/>
        <end position="289"/>
    </location>
</feature>
<dbReference type="InterPro" id="IPR006202">
    <property type="entry name" value="Neur_chan_lig-bd"/>
</dbReference>
<keyword evidence="8 18" id="KW-0472">Membrane</keyword>
<dbReference type="CDD" id="cd18993">
    <property type="entry name" value="LGIC_ECD_GluCl"/>
    <property type="match status" value="1"/>
</dbReference>
<comment type="caution">
    <text evidence="21">The sequence shown here is derived from an EMBL/GenBank/DDBJ whole genome shotgun (WGS) entry which is preliminary data.</text>
</comment>
<feature type="chain" id="PRO_5042670171" description="Glutamate-gated chloride channel" evidence="18">
    <location>
        <begin position="21"/>
        <end position="410"/>
    </location>
</feature>
<proteinExistence type="inferred from homology"/>
<evidence type="ECO:0000256" key="4">
    <source>
        <dbReference type="ARBA" id="ARBA00022729"/>
    </source>
</evidence>
<sequence length="410" mass="47193">MLRGLCLFVACLVLKGSCLGVREREKEILDRILGPDKYDPRLRPPAGNATSDGATTVTVNLFVRSISSIDDIKMQYNVQLTFRQQWMDERLKYDDNAGLKYLTLTKTKLLWTPDLFFSNENEGHFHDIMVPNVYFRIHPDGSVLYSRRLSLTLGCPMNLKSYPLDQQVCTMRIASYGYSNKDIILAWKESDPVQVVRNLYLPNFSLQMFSTEHCDSKTNTGTYSCIKIDFLFKRNFFHYLIHVYIPSCMIVILSWSSFWFDPAEVTAKLILSFLTLMILALQTSFISASQPQVSYTNSMNVWTGVCLTFVFAAFVEFVLVNYINKSNASDQILDQSDQNTSETDAFLMKPLGKSEAKCTLRHHFNKCTCFDSWSKRFKTKAQCIDATARILFPLMFLLFNLVYWIPHALN</sequence>
<keyword evidence="15 18" id="KW-0407">Ion channel</keyword>
<keyword evidence="5 18" id="KW-1133">Transmembrane helix</keyword>
<reference evidence="22" key="1">
    <citation type="submission" date="2023-01" db="EMBL/GenBank/DDBJ databases">
        <title>Key to firefly adult light organ development and bioluminescence: homeobox transcription factors regulate luciferase expression and transportation to peroxisome.</title>
        <authorList>
            <person name="Fu X."/>
        </authorList>
    </citation>
    <scope>NUCLEOTIDE SEQUENCE [LARGE SCALE GENOMIC DNA]</scope>
</reference>
<dbReference type="PRINTS" id="PR00253">
    <property type="entry name" value="GABAARECEPTR"/>
</dbReference>
<evidence type="ECO:0000256" key="12">
    <source>
        <dbReference type="ARBA" id="ARBA00023214"/>
    </source>
</evidence>
<evidence type="ECO:0000256" key="2">
    <source>
        <dbReference type="ARBA" id="ARBA00022475"/>
    </source>
</evidence>
<accession>A0AAN7Q3J2</accession>
<keyword evidence="14" id="KW-1071">Ligand-gated ion channel</keyword>
<evidence type="ECO:0000256" key="10">
    <source>
        <dbReference type="ARBA" id="ARBA00023170"/>
    </source>
</evidence>
<evidence type="ECO:0000256" key="1">
    <source>
        <dbReference type="ARBA" id="ARBA00022448"/>
    </source>
</evidence>
<dbReference type="PROSITE" id="PS00236">
    <property type="entry name" value="NEUROTR_ION_CHANNEL"/>
    <property type="match status" value="1"/>
</dbReference>
<dbReference type="EMBL" id="JARPUR010000004">
    <property type="protein sequence ID" value="KAK4878255.1"/>
    <property type="molecule type" value="Genomic_DNA"/>
</dbReference>
<keyword evidence="2" id="KW-1003">Cell membrane</keyword>
<evidence type="ECO:0000256" key="3">
    <source>
        <dbReference type="ARBA" id="ARBA00022692"/>
    </source>
</evidence>
<dbReference type="GO" id="GO:0045211">
    <property type="term" value="C:postsynaptic membrane"/>
    <property type="evidence" value="ECO:0007669"/>
    <property type="project" value="UniProtKB-SubCell"/>
</dbReference>
<keyword evidence="1 18" id="KW-0813">Transport</keyword>
<keyword evidence="4 18" id="KW-0732">Signal</keyword>
<keyword evidence="12" id="KW-0868">Chloride</keyword>
<evidence type="ECO:0000313" key="21">
    <source>
        <dbReference type="EMBL" id="KAK4878255.1"/>
    </source>
</evidence>
<dbReference type="InterPro" id="IPR006029">
    <property type="entry name" value="Neurotrans-gated_channel_TM"/>
</dbReference>
<keyword evidence="13" id="KW-0628">Postsynaptic cell membrane</keyword>
<evidence type="ECO:0000256" key="14">
    <source>
        <dbReference type="ARBA" id="ARBA00023286"/>
    </source>
</evidence>
<feature type="transmembrane region" description="Helical" evidence="18">
    <location>
        <begin position="301"/>
        <end position="323"/>
    </location>
</feature>
<dbReference type="GO" id="GO:0008068">
    <property type="term" value="F:extracellularly glutamate-gated chloride channel activity"/>
    <property type="evidence" value="ECO:0007669"/>
    <property type="project" value="UniProtKB-ARBA"/>
</dbReference>
<keyword evidence="6" id="KW-0770">Synapse</keyword>
<evidence type="ECO:0000256" key="7">
    <source>
        <dbReference type="ARBA" id="ARBA00023065"/>
    </source>
</evidence>
<evidence type="ECO:0000256" key="17">
    <source>
        <dbReference type="ARBA" id="ARBA00061654"/>
    </source>
</evidence>
<organism evidence="21 22">
    <name type="scientific">Aquatica leii</name>
    <dbReference type="NCBI Taxonomy" id="1421715"/>
    <lineage>
        <taxon>Eukaryota</taxon>
        <taxon>Metazoa</taxon>
        <taxon>Ecdysozoa</taxon>
        <taxon>Arthropoda</taxon>
        <taxon>Hexapoda</taxon>
        <taxon>Insecta</taxon>
        <taxon>Pterygota</taxon>
        <taxon>Neoptera</taxon>
        <taxon>Endopterygota</taxon>
        <taxon>Coleoptera</taxon>
        <taxon>Polyphaga</taxon>
        <taxon>Elateriformia</taxon>
        <taxon>Elateroidea</taxon>
        <taxon>Lampyridae</taxon>
        <taxon>Luciolinae</taxon>
        <taxon>Aquatica</taxon>
    </lineage>
</organism>
<keyword evidence="10" id="KW-0675">Receptor</keyword>
<dbReference type="AlphaFoldDB" id="A0AAN7Q3J2"/>
<dbReference type="SUPFAM" id="SSF90112">
    <property type="entry name" value="Neurotransmitter-gated ion-channel transmembrane pore"/>
    <property type="match status" value="1"/>
</dbReference>
<evidence type="ECO:0000256" key="6">
    <source>
        <dbReference type="ARBA" id="ARBA00023018"/>
    </source>
</evidence>
<keyword evidence="9" id="KW-1015">Disulfide bond</keyword>
<dbReference type="SUPFAM" id="SSF63712">
    <property type="entry name" value="Nicotinic receptor ligand binding domain-like"/>
    <property type="match status" value="1"/>
</dbReference>
<feature type="transmembrane region" description="Helical" evidence="18">
    <location>
        <begin position="386"/>
        <end position="405"/>
    </location>
</feature>
<keyword evidence="3 18" id="KW-0812">Transmembrane</keyword>
<evidence type="ECO:0000259" key="19">
    <source>
        <dbReference type="Pfam" id="PF02931"/>
    </source>
</evidence>
<feature type="transmembrane region" description="Helical" evidence="18">
    <location>
        <begin position="236"/>
        <end position="258"/>
    </location>
</feature>
<evidence type="ECO:0000256" key="9">
    <source>
        <dbReference type="ARBA" id="ARBA00023157"/>
    </source>
</evidence>
<dbReference type="InterPro" id="IPR006201">
    <property type="entry name" value="Neur_channel"/>
</dbReference>
<evidence type="ECO:0000256" key="15">
    <source>
        <dbReference type="ARBA" id="ARBA00023303"/>
    </source>
</evidence>
<dbReference type="GO" id="GO:0004888">
    <property type="term" value="F:transmembrane signaling receptor activity"/>
    <property type="evidence" value="ECO:0007669"/>
    <property type="project" value="InterPro"/>
</dbReference>
<feature type="signal peptide" evidence="18">
    <location>
        <begin position="1"/>
        <end position="20"/>
    </location>
</feature>
<evidence type="ECO:0000259" key="20">
    <source>
        <dbReference type="Pfam" id="PF02932"/>
    </source>
</evidence>
<evidence type="ECO:0000256" key="5">
    <source>
        <dbReference type="ARBA" id="ARBA00022989"/>
    </source>
</evidence>